<proteinExistence type="predicted"/>
<evidence type="ECO:0000256" key="2">
    <source>
        <dbReference type="SAM" id="MobiDB-lite"/>
    </source>
</evidence>
<dbReference type="Pfam" id="PF03732">
    <property type="entry name" value="Retrotrans_gag"/>
    <property type="match status" value="1"/>
</dbReference>
<reference evidence="5" key="2">
    <citation type="submission" date="2025-08" db="UniProtKB">
        <authorList>
            <consortium name="RefSeq"/>
        </authorList>
    </citation>
    <scope>IDENTIFICATION</scope>
    <source>
        <tissue evidence="5">Leaf</tissue>
    </source>
</reference>
<dbReference type="InterPro" id="IPR036875">
    <property type="entry name" value="Znf_CCHC_sf"/>
</dbReference>
<evidence type="ECO:0000313" key="5">
    <source>
        <dbReference type="RefSeq" id="XP_020094157.1"/>
    </source>
</evidence>
<accession>A0A6P5FEX1</accession>
<name>A0A6P5FEX1_ANACO</name>
<dbReference type="Gene3D" id="4.10.60.10">
    <property type="entry name" value="Zinc finger, CCHC-type"/>
    <property type="match status" value="1"/>
</dbReference>
<dbReference type="InterPro" id="IPR005162">
    <property type="entry name" value="Retrotrans_gag_dom"/>
</dbReference>
<keyword evidence="1" id="KW-0863">Zinc-finger</keyword>
<keyword evidence="1" id="KW-0479">Metal-binding</keyword>
<reference evidence="4" key="1">
    <citation type="journal article" date="2015" name="Nat. Genet.">
        <title>The pineapple genome and the evolution of CAM photosynthesis.</title>
        <authorList>
            <person name="Ming R."/>
            <person name="VanBuren R."/>
            <person name="Wai C.M."/>
            <person name="Tang H."/>
            <person name="Schatz M.C."/>
            <person name="Bowers J.E."/>
            <person name="Lyons E."/>
            <person name="Wang M.L."/>
            <person name="Chen J."/>
            <person name="Biggers E."/>
            <person name="Zhang J."/>
            <person name="Huang L."/>
            <person name="Zhang L."/>
            <person name="Miao W."/>
            <person name="Zhang J."/>
            <person name="Ye Z."/>
            <person name="Miao C."/>
            <person name="Lin Z."/>
            <person name="Wang H."/>
            <person name="Zhou H."/>
            <person name="Yim W.C."/>
            <person name="Priest H.D."/>
            <person name="Zheng C."/>
            <person name="Woodhouse M."/>
            <person name="Edger P.P."/>
            <person name="Guyot R."/>
            <person name="Guo H.B."/>
            <person name="Guo H."/>
            <person name="Zheng G."/>
            <person name="Singh R."/>
            <person name="Sharma A."/>
            <person name="Min X."/>
            <person name="Zheng Y."/>
            <person name="Lee H."/>
            <person name="Gurtowski J."/>
            <person name="Sedlazeck F.J."/>
            <person name="Harkess A."/>
            <person name="McKain M.R."/>
            <person name="Liao Z."/>
            <person name="Fang J."/>
            <person name="Liu J."/>
            <person name="Zhang X."/>
            <person name="Zhang Q."/>
            <person name="Hu W."/>
            <person name="Qin Y."/>
            <person name="Wang K."/>
            <person name="Chen L.Y."/>
            <person name="Shirley N."/>
            <person name="Lin Y.R."/>
            <person name="Liu L.Y."/>
            <person name="Hernandez A.G."/>
            <person name="Wright C.L."/>
            <person name="Bulone V."/>
            <person name="Tuskan G.A."/>
            <person name="Heath K."/>
            <person name="Zee F."/>
            <person name="Moore P.H."/>
            <person name="Sunkar R."/>
            <person name="Leebens-Mack J.H."/>
            <person name="Mockler T."/>
            <person name="Bennetzen J.L."/>
            <person name="Freeling M."/>
            <person name="Sankoff D."/>
            <person name="Paterson A.H."/>
            <person name="Zhu X."/>
            <person name="Yang X."/>
            <person name="Smith J.A."/>
            <person name="Cushman J.C."/>
            <person name="Paull R.E."/>
            <person name="Yu Q."/>
        </authorList>
    </citation>
    <scope>NUCLEOTIDE SEQUENCE [LARGE SCALE GENOMIC DNA]</scope>
    <source>
        <strain evidence="4">cv. F153</strain>
    </source>
</reference>
<dbReference type="AlphaFoldDB" id="A0A6P5FEX1"/>
<dbReference type="SMART" id="SM00343">
    <property type="entry name" value="ZnF_C2HC"/>
    <property type="match status" value="2"/>
</dbReference>
<evidence type="ECO:0000313" key="4">
    <source>
        <dbReference type="Proteomes" id="UP000515123"/>
    </source>
</evidence>
<evidence type="ECO:0000256" key="1">
    <source>
        <dbReference type="PROSITE-ProRule" id="PRU00047"/>
    </source>
</evidence>
<dbReference type="GO" id="GO:0003676">
    <property type="term" value="F:nucleic acid binding"/>
    <property type="evidence" value="ECO:0007669"/>
    <property type="project" value="InterPro"/>
</dbReference>
<dbReference type="PROSITE" id="PS50158">
    <property type="entry name" value="ZF_CCHC"/>
    <property type="match status" value="1"/>
</dbReference>
<dbReference type="OrthoDB" id="786614at2759"/>
<evidence type="ECO:0000259" key="3">
    <source>
        <dbReference type="PROSITE" id="PS50158"/>
    </source>
</evidence>
<feature type="region of interest" description="Disordered" evidence="2">
    <location>
        <begin position="200"/>
        <end position="239"/>
    </location>
</feature>
<dbReference type="RefSeq" id="XP_020094157.1">
    <property type="nucleotide sequence ID" value="XM_020238568.1"/>
</dbReference>
<dbReference type="Proteomes" id="UP000515123">
    <property type="component" value="Linkage group 8"/>
</dbReference>
<organism evidence="4 5">
    <name type="scientific">Ananas comosus</name>
    <name type="common">Pineapple</name>
    <name type="synonym">Ananas ananas</name>
    <dbReference type="NCBI Taxonomy" id="4615"/>
    <lineage>
        <taxon>Eukaryota</taxon>
        <taxon>Viridiplantae</taxon>
        <taxon>Streptophyta</taxon>
        <taxon>Embryophyta</taxon>
        <taxon>Tracheophyta</taxon>
        <taxon>Spermatophyta</taxon>
        <taxon>Magnoliopsida</taxon>
        <taxon>Liliopsida</taxon>
        <taxon>Poales</taxon>
        <taxon>Bromeliaceae</taxon>
        <taxon>Bromelioideae</taxon>
        <taxon>Ananas</taxon>
    </lineage>
</organism>
<protein>
    <submittedName>
        <fullName evidence="5">Uncharacterized protein LOC109714128</fullName>
    </submittedName>
</protein>
<dbReference type="SUPFAM" id="SSF57756">
    <property type="entry name" value="Retrovirus zinc finger-like domains"/>
    <property type="match status" value="1"/>
</dbReference>
<dbReference type="PANTHER" id="PTHR34482:SF49">
    <property type="entry name" value="RETROTRANSPOSON GAG DOMAIN-CONTAINING PROTEIN"/>
    <property type="match status" value="1"/>
</dbReference>
<keyword evidence="1" id="KW-0862">Zinc</keyword>
<feature type="domain" description="CCHC-type" evidence="3">
    <location>
        <begin position="257"/>
        <end position="273"/>
    </location>
</feature>
<sequence length="335" mass="38557">MDSGAVAPGSVELEAEKERTLATLMTFKKFDLPIFDGEDVDPWIVEMWIDSMETLFEKLYTLERDKVPLAVHCLKQSAKAWWKGIRRDRSPSLPPMAWDEFRGLMFSTYFPDNERRKLRDKFRKLRQGDCSVREYERKFSRIVNCVPDVERDDRDKADWFLRGLRPEIYRRVQIFQLTTFAEVLDRALWAEHGEAFVREERESRWHERGEARPLSSGSGDQSSSRHRSRSSSTRSSSGCVICGGSHQARRCALRDGRCIRCGQPGHVRDECPQSESQALMLATAHSSLGQPPGRKPRDTSESLAMVLGRRMGLVVNVKWWSDSQGNEYQIARVAP</sequence>
<dbReference type="PANTHER" id="PTHR34482">
    <property type="entry name" value="DNA DAMAGE-INDUCIBLE PROTEIN 1-LIKE"/>
    <property type="match status" value="1"/>
</dbReference>
<feature type="compositionally biased region" description="Basic and acidic residues" evidence="2">
    <location>
        <begin position="200"/>
        <end position="211"/>
    </location>
</feature>
<dbReference type="InterPro" id="IPR001878">
    <property type="entry name" value="Znf_CCHC"/>
</dbReference>
<gene>
    <name evidence="5" type="primary">LOC109714128</name>
</gene>
<dbReference type="GO" id="GO:0008270">
    <property type="term" value="F:zinc ion binding"/>
    <property type="evidence" value="ECO:0007669"/>
    <property type="project" value="UniProtKB-KW"/>
</dbReference>
<dbReference type="GeneID" id="109714128"/>
<keyword evidence="4" id="KW-1185">Reference proteome</keyword>